<name>A0A098TLU4_9CYAN</name>
<dbReference type="PANTHER" id="PTHR42912:SF80">
    <property type="entry name" value="METHYLTRANSFERASE DOMAIN-CONTAINING PROTEIN"/>
    <property type="match status" value="1"/>
</dbReference>
<evidence type="ECO:0000259" key="1">
    <source>
        <dbReference type="Pfam" id="PF13649"/>
    </source>
</evidence>
<dbReference type="CDD" id="cd02440">
    <property type="entry name" value="AdoMet_MTases"/>
    <property type="match status" value="1"/>
</dbReference>
<dbReference type="EMBL" id="JJML01000017">
    <property type="protein sequence ID" value="KGF72842.1"/>
    <property type="molecule type" value="Genomic_DNA"/>
</dbReference>
<dbReference type="AlphaFoldDB" id="A0A098TLU4"/>
<keyword evidence="2" id="KW-0489">Methyltransferase</keyword>
<dbReference type="Proteomes" id="UP000030170">
    <property type="component" value="Unassembled WGS sequence"/>
</dbReference>
<sequence length="294" mass="32304">MTGRQDTIFERFLTPVFRLLIDPEALSQQYDSIDWPAARDRLSQVGLTYPDYYCRQTFHGIEGGYLNPSTAVSYDPITQYLLPPSEPLVRQGFIDQIRVQPQRILDLGCGTGSMTLMLKHAFPQAAVTGLDLSPYMLAMAESKAQLANLAIQWRHGDAATTEFPAASFDLITIALLFQETPPLVSRQILHRCQQWLKVGGELMILEGGQGPLSPMTWLNPMFAASDHQDNGGGDLEGGMMAAGFAAVQTMEHWWLHQITRGVKPLSGAEPRAAAVDGFPDPDTLDFEGCPAPAV</sequence>
<gene>
    <name evidence="2" type="ORF">DO97_03685</name>
</gene>
<accession>A0A098TLU4</accession>
<organism evidence="2 3">
    <name type="scientific">Neosynechococcus sphagnicola sy1</name>
    <dbReference type="NCBI Taxonomy" id="1497020"/>
    <lineage>
        <taxon>Bacteria</taxon>
        <taxon>Bacillati</taxon>
        <taxon>Cyanobacteriota</taxon>
        <taxon>Cyanophyceae</taxon>
        <taxon>Neosynechococcales</taxon>
        <taxon>Neosynechococcaceae</taxon>
        <taxon>Neosynechococcus</taxon>
    </lineage>
</organism>
<dbReference type="Pfam" id="PF13649">
    <property type="entry name" value="Methyltransf_25"/>
    <property type="match status" value="1"/>
</dbReference>
<dbReference type="InterPro" id="IPR041698">
    <property type="entry name" value="Methyltransf_25"/>
</dbReference>
<dbReference type="InterPro" id="IPR050508">
    <property type="entry name" value="Methyltransf_Superfamily"/>
</dbReference>
<dbReference type="GO" id="GO:0032259">
    <property type="term" value="P:methylation"/>
    <property type="evidence" value="ECO:0007669"/>
    <property type="project" value="UniProtKB-KW"/>
</dbReference>
<dbReference type="PANTHER" id="PTHR42912">
    <property type="entry name" value="METHYLTRANSFERASE"/>
    <property type="match status" value="1"/>
</dbReference>
<dbReference type="SUPFAM" id="SSF53335">
    <property type="entry name" value="S-adenosyl-L-methionine-dependent methyltransferases"/>
    <property type="match status" value="1"/>
</dbReference>
<feature type="domain" description="Methyltransferase" evidence="1">
    <location>
        <begin position="104"/>
        <end position="200"/>
    </location>
</feature>
<dbReference type="GO" id="GO:0008168">
    <property type="term" value="F:methyltransferase activity"/>
    <property type="evidence" value="ECO:0007669"/>
    <property type="project" value="UniProtKB-KW"/>
</dbReference>
<evidence type="ECO:0000313" key="3">
    <source>
        <dbReference type="Proteomes" id="UP000030170"/>
    </source>
</evidence>
<evidence type="ECO:0000313" key="2">
    <source>
        <dbReference type="EMBL" id="KGF72842.1"/>
    </source>
</evidence>
<dbReference type="Gene3D" id="3.40.50.150">
    <property type="entry name" value="Vaccinia Virus protein VP39"/>
    <property type="match status" value="1"/>
</dbReference>
<dbReference type="OrthoDB" id="505670at2"/>
<protein>
    <submittedName>
        <fullName evidence="2">Methyltransferase type 11</fullName>
    </submittedName>
</protein>
<reference evidence="2 3" key="1">
    <citation type="journal article" date="2014" name="Mol. Ecol.">
        <title>Evolution of Synechococcus.</title>
        <authorList>
            <person name="Dvorak P."/>
            <person name="Casamatta D."/>
            <person name="Hasler P."/>
            <person name="Poulickova A."/>
            <person name="Ondrej V."/>
            <person name="Sanges R."/>
        </authorList>
    </citation>
    <scope>NUCLEOTIDE SEQUENCE [LARGE SCALE GENOMIC DNA]</scope>
    <source>
        <strain evidence="2 3">CAUP A 1101</strain>
    </source>
</reference>
<keyword evidence="2" id="KW-0808">Transferase</keyword>
<dbReference type="RefSeq" id="WP_036532470.1">
    <property type="nucleotide sequence ID" value="NZ_JJML01000017.1"/>
</dbReference>
<proteinExistence type="predicted"/>
<dbReference type="InterPro" id="IPR029063">
    <property type="entry name" value="SAM-dependent_MTases_sf"/>
</dbReference>
<dbReference type="STRING" id="1497020.DO97_03685"/>
<keyword evidence="3" id="KW-1185">Reference proteome</keyword>
<comment type="caution">
    <text evidence="2">The sequence shown here is derived from an EMBL/GenBank/DDBJ whole genome shotgun (WGS) entry which is preliminary data.</text>
</comment>